<dbReference type="AlphaFoldDB" id="A0AA86P169"/>
<evidence type="ECO:0000313" key="2">
    <source>
        <dbReference type="EMBL" id="CAL6107110.1"/>
    </source>
</evidence>
<organism evidence="1">
    <name type="scientific">Hexamita inflata</name>
    <dbReference type="NCBI Taxonomy" id="28002"/>
    <lineage>
        <taxon>Eukaryota</taxon>
        <taxon>Metamonada</taxon>
        <taxon>Diplomonadida</taxon>
        <taxon>Hexamitidae</taxon>
        <taxon>Hexamitinae</taxon>
        <taxon>Hexamita</taxon>
    </lineage>
</organism>
<dbReference type="InterPro" id="IPR045897">
    <property type="entry name" value="BPI/LBP_pln"/>
</dbReference>
<dbReference type="EMBL" id="CAXDID020000627">
    <property type="protein sequence ID" value="CAL6107110.1"/>
    <property type="molecule type" value="Genomic_DNA"/>
</dbReference>
<comment type="caution">
    <text evidence="1">The sequence shown here is derived from an EMBL/GenBank/DDBJ whole genome shotgun (WGS) entry which is preliminary data.</text>
</comment>
<dbReference type="PANTHER" id="PTHR46801">
    <property type="entry name" value="OS06G0309200 PROTEIN"/>
    <property type="match status" value="1"/>
</dbReference>
<dbReference type="SUPFAM" id="SSF55394">
    <property type="entry name" value="Bactericidal permeability-increasing protein, BPI"/>
    <property type="match status" value="1"/>
</dbReference>
<proteinExistence type="predicted"/>
<gene>
    <name evidence="1" type="ORF">HINF_LOCUS16361</name>
    <name evidence="2" type="ORF">HINF_LOCUS74273</name>
</gene>
<dbReference type="Proteomes" id="UP001642409">
    <property type="component" value="Unassembled WGS sequence"/>
</dbReference>
<dbReference type="GO" id="GO:0008289">
    <property type="term" value="F:lipid binding"/>
    <property type="evidence" value="ECO:0007669"/>
    <property type="project" value="InterPro"/>
</dbReference>
<evidence type="ECO:0000313" key="3">
    <source>
        <dbReference type="Proteomes" id="UP001642409"/>
    </source>
</evidence>
<evidence type="ECO:0000313" key="1">
    <source>
        <dbReference type="EMBL" id="CAI9928716.1"/>
    </source>
</evidence>
<name>A0AA86P169_9EUKA</name>
<sequence>MLLLSYLYQKECERGFSRILGPEDTAQITTATKRGASNFMLCGIKNGMGYITNINIPDMTFSFNAGISTVDLTLSDIKIADVQVPSVEFDLNNPIQSQMSLLNCSLIIKFQWKIQQQSYPYIPDQGSGRFNVVNGELKAIVNSTTNIDDCPGHMILNFIRAEVDYESLLIILDGGDSWLFQSIINLLLSELEDIVVGSLSNILLKAFIGLINDVFEDGHRLNEYPEHNQVLKDERYTSGIYTSSEGFVSLRFSGYVYHRNNLQDEYITSNKLSNFTYNKFNSDMQVVIHEAAVNNAFYIFHKYENVYSGQNFQVLETPYITIGNVAGIFHIKVQANNSVANLKLLAQLVHVDDKQTNRCQVFFKFDKYEVFSEDQTLNLDKLEQEVVEHLNKVIKFSSYQLNYSPNVDMNNYVHLYDAAEHVIRLVGPEQYVCPW</sequence>
<protein>
    <submittedName>
        <fullName evidence="1">Uncharacterized protein</fullName>
    </submittedName>
</protein>
<reference evidence="2 3" key="2">
    <citation type="submission" date="2024-07" db="EMBL/GenBank/DDBJ databases">
        <authorList>
            <person name="Akdeniz Z."/>
        </authorList>
    </citation>
    <scope>NUCLEOTIDE SEQUENCE [LARGE SCALE GENOMIC DNA]</scope>
</reference>
<accession>A0AA86P169</accession>
<dbReference type="Gene3D" id="3.15.10.10">
    <property type="entry name" value="Bactericidal permeability-increasing protein, domain 1"/>
    <property type="match status" value="1"/>
</dbReference>
<reference evidence="1" key="1">
    <citation type="submission" date="2023-06" db="EMBL/GenBank/DDBJ databases">
        <authorList>
            <person name="Kurt Z."/>
        </authorList>
    </citation>
    <scope>NUCLEOTIDE SEQUENCE</scope>
</reference>
<keyword evidence="3" id="KW-1185">Reference proteome</keyword>
<dbReference type="PANTHER" id="PTHR46801:SF2">
    <property type="entry name" value="LIPOPOLYSACCHARIDE-BINDING PROTEIN"/>
    <property type="match status" value="1"/>
</dbReference>
<dbReference type="InterPro" id="IPR017943">
    <property type="entry name" value="Bactericidal_perm-incr_a/b_dom"/>
</dbReference>
<dbReference type="EMBL" id="CATOUU010000414">
    <property type="protein sequence ID" value="CAI9928716.1"/>
    <property type="molecule type" value="Genomic_DNA"/>
</dbReference>